<feature type="compositionally biased region" description="Polar residues" evidence="15">
    <location>
        <begin position="15"/>
        <end position="25"/>
    </location>
</feature>
<dbReference type="FunFam" id="1.10.340.30:FF:000005">
    <property type="entry name" value="Endonuclease III-like protein 1"/>
    <property type="match status" value="1"/>
</dbReference>
<dbReference type="SUPFAM" id="SSF48150">
    <property type="entry name" value="DNA-glycosylase"/>
    <property type="match status" value="1"/>
</dbReference>
<evidence type="ECO:0000256" key="7">
    <source>
        <dbReference type="ARBA" id="ARBA00022946"/>
    </source>
</evidence>
<dbReference type="InterPro" id="IPR004035">
    <property type="entry name" value="Endouclease-III_FeS-bd_BS"/>
</dbReference>
<dbReference type="PANTHER" id="PTHR43286:SF1">
    <property type="entry name" value="ENDONUCLEASE III-LIKE PROTEIN 1"/>
    <property type="match status" value="1"/>
</dbReference>
<keyword evidence="6 14" id="KW-0378">Hydrolase</keyword>
<proteinExistence type="inferred from homology"/>
<dbReference type="GO" id="GO:0000703">
    <property type="term" value="F:oxidized pyrimidine nucleobase lesion DNA N-glycosylase activity"/>
    <property type="evidence" value="ECO:0007669"/>
    <property type="project" value="UniProtKB-UniRule"/>
</dbReference>
<dbReference type="AlphaFoldDB" id="A0A085M1I2"/>
<keyword evidence="4" id="KW-0479">Metal-binding</keyword>
<comment type="caution">
    <text evidence="14">Lacks conserved residue(s) required for the propagation of feature annotation.</text>
</comment>
<evidence type="ECO:0000313" key="19">
    <source>
        <dbReference type="Proteomes" id="UP000030764"/>
    </source>
</evidence>
<evidence type="ECO:0000256" key="14">
    <source>
        <dbReference type="HAMAP-Rule" id="MF_03183"/>
    </source>
</evidence>
<accession>A0A085M1I2</accession>
<evidence type="ECO:0000313" key="18">
    <source>
        <dbReference type="EMBL" id="KFD51078.1"/>
    </source>
</evidence>
<keyword evidence="16" id="KW-1133">Transmembrane helix</keyword>
<comment type="catalytic activity">
    <reaction evidence="13 14">
        <text>2'-deoxyribonucleotide-(2'-deoxyribose 5'-phosphate)-2'-deoxyribonucleotide-DNA = a 3'-end 2'-deoxyribonucleotide-(2,3-dehydro-2,3-deoxyribose 5'-phosphate)-DNA + a 5'-end 5'-phospho-2'-deoxyribonucleoside-DNA + H(+)</text>
        <dbReference type="Rhea" id="RHEA:66592"/>
        <dbReference type="Rhea" id="RHEA-COMP:13180"/>
        <dbReference type="Rhea" id="RHEA-COMP:16897"/>
        <dbReference type="Rhea" id="RHEA-COMP:17067"/>
        <dbReference type="ChEBI" id="CHEBI:15378"/>
        <dbReference type="ChEBI" id="CHEBI:136412"/>
        <dbReference type="ChEBI" id="CHEBI:157695"/>
        <dbReference type="ChEBI" id="CHEBI:167181"/>
        <dbReference type="EC" id="4.2.99.18"/>
    </reaction>
</comment>
<comment type="subcellular location">
    <subcellularLocation>
        <location evidence="14">Nucleus</location>
    </subcellularLocation>
    <subcellularLocation>
        <location evidence="14">Mitochondrion</location>
    </subcellularLocation>
</comment>
<keyword evidence="9" id="KW-0411">Iron-sulfur</keyword>
<evidence type="ECO:0000256" key="3">
    <source>
        <dbReference type="ARBA" id="ARBA00022485"/>
    </source>
</evidence>
<dbReference type="EC" id="4.2.99.18" evidence="14"/>
<dbReference type="FunFam" id="1.10.1670.10:FF:000003">
    <property type="entry name" value="Endonuclease III homolog"/>
    <property type="match status" value="1"/>
</dbReference>
<evidence type="ECO:0000256" key="13">
    <source>
        <dbReference type="ARBA" id="ARBA00044632"/>
    </source>
</evidence>
<dbReference type="GO" id="GO:0006285">
    <property type="term" value="P:base-excision repair, AP site formation"/>
    <property type="evidence" value="ECO:0007669"/>
    <property type="project" value="UniProtKB-UniRule"/>
</dbReference>
<keyword evidence="3" id="KW-0004">4Fe-4S</keyword>
<evidence type="ECO:0000256" key="9">
    <source>
        <dbReference type="ARBA" id="ARBA00023014"/>
    </source>
</evidence>
<dbReference type="EC" id="3.2.2.-" evidence="14"/>
<evidence type="ECO:0000256" key="4">
    <source>
        <dbReference type="ARBA" id="ARBA00022723"/>
    </source>
</evidence>
<dbReference type="InterPro" id="IPR030841">
    <property type="entry name" value="NTH1"/>
</dbReference>
<dbReference type="Pfam" id="PF00633">
    <property type="entry name" value="HHH"/>
    <property type="match status" value="1"/>
</dbReference>
<evidence type="ECO:0000256" key="10">
    <source>
        <dbReference type="ARBA" id="ARBA00023204"/>
    </source>
</evidence>
<dbReference type="PANTHER" id="PTHR43286">
    <property type="entry name" value="ENDONUCLEASE III-LIKE PROTEIN 1"/>
    <property type="match status" value="1"/>
</dbReference>
<dbReference type="Gene3D" id="1.10.340.30">
    <property type="entry name" value="Hypothetical protein, domain 2"/>
    <property type="match status" value="1"/>
</dbReference>
<evidence type="ECO:0000259" key="17">
    <source>
        <dbReference type="SMART" id="SM00478"/>
    </source>
</evidence>
<dbReference type="CDD" id="cd00056">
    <property type="entry name" value="ENDO3c"/>
    <property type="match status" value="1"/>
</dbReference>
<organism evidence="18 19">
    <name type="scientific">Trichuris suis</name>
    <name type="common">pig whipworm</name>
    <dbReference type="NCBI Taxonomy" id="68888"/>
    <lineage>
        <taxon>Eukaryota</taxon>
        <taxon>Metazoa</taxon>
        <taxon>Ecdysozoa</taxon>
        <taxon>Nematoda</taxon>
        <taxon>Enoplea</taxon>
        <taxon>Dorylaimia</taxon>
        <taxon>Trichinellida</taxon>
        <taxon>Trichuridae</taxon>
        <taxon>Trichuris</taxon>
    </lineage>
</organism>
<keyword evidence="16" id="KW-0812">Transmembrane</keyword>
<keyword evidence="14" id="KW-0496">Mitochondrion</keyword>
<dbReference type="Pfam" id="PF00730">
    <property type="entry name" value="HhH-GPD"/>
    <property type="match status" value="1"/>
</dbReference>
<dbReference type="GO" id="GO:0005634">
    <property type="term" value="C:nucleus"/>
    <property type="evidence" value="ECO:0007669"/>
    <property type="project" value="UniProtKB-SubCell"/>
</dbReference>
<evidence type="ECO:0000256" key="5">
    <source>
        <dbReference type="ARBA" id="ARBA00022763"/>
    </source>
</evidence>
<dbReference type="GO" id="GO:0046872">
    <property type="term" value="F:metal ion binding"/>
    <property type="evidence" value="ECO:0007669"/>
    <property type="project" value="UniProtKB-KW"/>
</dbReference>
<dbReference type="PROSITE" id="PS00764">
    <property type="entry name" value="ENDONUCLEASE_III_1"/>
    <property type="match status" value="1"/>
</dbReference>
<feature type="region of interest" description="Disordered" evidence="15">
    <location>
        <begin position="1"/>
        <end position="25"/>
    </location>
</feature>
<gene>
    <name evidence="14" type="primary">NTH1</name>
    <name evidence="18" type="ORF">M513_08119</name>
</gene>
<dbReference type="GO" id="GO:0006289">
    <property type="term" value="P:nucleotide-excision repair"/>
    <property type="evidence" value="ECO:0007669"/>
    <property type="project" value="TreeGrafter"/>
</dbReference>
<dbReference type="SMART" id="SM00525">
    <property type="entry name" value="FES"/>
    <property type="match status" value="1"/>
</dbReference>
<dbReference type="PROSITE" id="PS01155">
    <property type="entry name" value="ENDONUCLEASE_III_2"/>
    <property type="match status" value="1"/>
</dbReference>
<dbReference type="GO" id="GO:0140078">
    <property type="term" value="F:class I DNA-(apurinic or apyrimidinic site) endonuclease activity"/>
    <property type="evidence" value="ECO:0007669"/>
    <property type="project" value="UniProtKB-EC"/>
</dbReference>
<evidence type="ECO:0000256" key="11">
    <source>
        <dbReference type="ARBA" id="ARBA00023239"/>
    </source>
</evidence>
<feature type="transmembrane region" description="Helical" evidence="16">
    <location>
        <begin position="323"/>
        <end position="340"/>
    </location>
</feature>
<dbReference type="EMBL" id="KL363244">
    <property type="protein sequence ID" value="KFD51078.1"/>
    <property type="molecule type" value="Genomic_DNA"/>
</dbReference>
<keyword evidence="11 14" id="KW-0456">Lyase</keyword>
<dbReference type="InterPro" id="IPR011257">
    <property type="entry name" value="DNA_glycosylase"/>
</dbReference>
<dbReference type="Gene3D" id="1.10.1670.10">
    <property type="entry name" value="Helix-hairpin-Helix base-excision DNA repair enzymes (C-terminal)"/>
    <property type="match status" value="1"/>
</dbReference>
<protein>
    <recommendedName>
        <fullName evidence="14">Endonuclease III homolog</fullName>
        <ecNumber evidence="14">3.2.2.-</ecNumber>
        <ecNumber evidence="14">4.2.99.18</ecNumber>
    </recommendedName>
    <alternativeName>
        <fullName evidence="14">Bifunctional DNA N-glycosylase/DNA-(apurinic or apyrimidinic site) lyase</fullName>
        <shortName evidence="14">DNA glycosylase/AP lyase</shortName>
    </alternativeName>
</protein>
<dbReference type="Proteomes" id="UP000030764">
    <property type="component" value="Unassembled WGS sequence"/>
</dbReference>
<evidence type="ECO:0000256" key="6">
    <source>
        <dbReference type="ARBA" id="ARBA00022801"/>
    </source>
</evidence>
<keyword evidence="5 14" id="KW-0227">DNA damage</keyword>
<feature type="domain" description="HhH-GPD" evidence="17">
    <location>
        <begin position="96"/>
        <end position="246"/>
    </location>
</feature>
<keyword evidence="10 14" id="KW-0234">DNA repair</keyword>
<keyword evidence="14" id="KW-0539">Nucleus</keyword>
<evidence type="ECO:0000256" key="8">
    <source>
        <dbReference type="ARBA" id="ARBA00023004"/>
    </source>
</evidence>
<name>A0A085M1I2_9BILA</name>
<feature type="transmembrane region" description="Helical" evidence="16">
    <location>
        <begin position="360"/>
        <end position="380"/>
    </location>
</feature>
<dbReference type="InterPro" id="IPR003265">
    <property type="entry name" value="HhH-GPD_domain"/>
</dbReference>
<dbReference type="GO" id="GO:0051539">
    <property type="term" value="F:4 iron, 4 sulfur cluster binding"/>
    <property type="evidence" value="ECO:0007669"/>
    <property type="project" value="UniProtKB-KW"/>
</dbReference>
<dbReference type="InterPro" id="IPR000445">
    <property type="entry name" value="HhH_motif"/>
</dbReference>
<evidence type="ECO:0000256" key="2">
    <source>
        <dbReference type="ARBA" id="ARBA00008343"/>
    </source>
</evidence>
<keyword evidence="7" id="KW-0809">Transit peptide</keyword>
<dbReference type="HAMAP" id="MF_03183">
    <property type="entry name" value="Endonuclease_III_Nth"/>
    <property type="match status" value="1"/>
</dbReference>
<comment type="function">
    <text evidence="14">Bifunctional DNA N-glycosylase with associated apurinic/apyrimidinic (AP) lyase function that catalyzes the first step in base excision repair (BER), the primary repair pathway for the repair of oxidative DNA damage. The DNA N-glycosylase activity releases the damaged DNA base from DNA by cleaving the N-glycosidic bond, leaving an AP site. The AP lyase activity cleaves the phosphodiester bond 3' to the AP site by a beta-elimination. Primarily recognizes and repairs oxidative base damage of pyrimidines.</text>
</comment>
<evidence type="ECO:0000256" key="15">
    <source>
        <dbReference type="SAM" id="MobiDB-lite"/>
    </source>
</evidence>
<comment type="cofactor">
    <cofactor evidence="1">
        <name>[4Fe-4S] cluster</name>
        <dbReference type="ChEBI" id="CHEBI:49883"/>
    </cofactor>
</comment>
<keyword evidence="19" id="KW-1185">Reference proteome</keyword>
<dbReference type="InterPro" id="IPR003651">
    <property type="entry name" value="Endonuclease3_FeS-loop_motif"/>
</dbReference>
<evidence type="ECO:0000256" key="1">
    <source>
        <dbReference type="ARBA" id="ARBA00001966"/>
    </source>
</evidence>
<keyword evidence="16" id="KW-0472">Membrane</keyword>
<evidence type="ECO:0000256" key="12">
    <source>
        <dbReference type="ARBA" id="ARBA00023295"/>
    </source>
</evidence>
<dbReference type="GO" id="GO:0005739">
    <property type="term" value="C:mitochondrion"/>
    <property type="evidence" value="ECO:0007669"/>
    <property type="project" value="UniProtKB-SubCell"/>
</dbReference>
<reference evidence="18 19" key="1">
    <citation type="journal article" date="2014" name="Nat. Genet.">
        <title>Genome and transcriptome of the porcine whipworm Trichuris suis.</title>
        <authorList>
            <person name="Jex A.R."/>
            <person name="Nejsum P."/>
            <person name="Schwarz E.M."/>
            <person name="Hu L."/>
            <person name="Young N.D."/>
            <person name="Hall R.S."/>
            <person name="Korhonen P.K."/>
            <person name="Liao S."/>
            <person name="Thamsborg S."/>
            <person name="Xia J."/>
            <person name="Xu P."/>
            <person name="Wang S."/>
            <person name="Scheerlinck J.P."/>
            <person name="Hofmann A."/>
            <person name="Sternberg P.W."/>
            <person name="Wang J."/>
            <person name="Gasser R.B."/>
        </authorList>
    </citation>
    <scope>NUCLEOTIDE SEQUENCE [LARGE SCALE GENOMIC DNA]</scope>
    <source>
        <strain evidence="18">DCEP-RM93M</strain>
    </source>
</reference>
<comment type="similarity">
    <text evidence="2 14">Belongs to the Nth/MutY family.</text>
</comment>
<evidence type="ECO:0000256" key="16">
    <source>
        <dbReference type="SAM" id="Phobius"/>
    </source>
</evidence>
<keyword evidence="12 14" id="KW-0326">Glycosidase</keyword>
<dbReference type="InterPro" id="IPR004036">
    <property type="entry name" value="Endonuclease-III-like_CS2"/>
</dbReference>
<dbReference type="GO" id="GO:0003677">
    <property type="term" value="F:DNA binding"/>
    <property type="evidence" value="ECO:0007669"/>
    <property type="project" value="UniProtKB-UniRule"/>
</dbReference>
<keyword evidence="8" id="KW-0408">Iron</keyword>
<sequence length="402" mass="45893">MMSLRSRRRVEISATAPSDSNGETTVTELESLNKEGVSETIGDSWQPLDWLRMLRNIEAMRSDKEAPVDTSGCCKLSEPNAHPKTKRYQLLLALMLSSQTKDAVTAAAMQRLKENGCSLENMLAMTEEQLGKLIYPVSFWRTKAKAIKKTSAILLEKYDGDIPQTVDDLCKLPGVGPKMAYLAVQIAWNRCDGIGVDTHVHRISNRLGWVPKVTKTPEQTRKALESWLPKQYWRDINELLVGFGQTICLPRNPKCQSCLNADICPYARSNKQRKQNDLVKATDRSPYTVAEWLTTRTELTFQVHHPRHLLRAKMTIVDTNPKLAIFIWCFVTSVSLAVIVHEHNKSMDNAPNYKYSTSHYAFLISRVPLISIMYWALFALETIISAEEEMFRLHYRPVRHRN</sequence>
<dbReference type="InterPro" id="IPR023170">
    <property type="entry name" value="HhH_base_excis_C"/>
</dbReference>
<dbReference type="SMART" id="SM00478">
    <property type="entry name" value="ENDO3c"/>
    <property type="match status" value="1"/>
</dbReference>